<organism evidence="2 3">
    <name type="scientific">Synaphobranchus kaupii</name>
    <name type="common">Kaup's arrowtooth eel</name>
    <dbReference type="NCBI Taxonomy" id="118154"/>
    <lineage>
        <taxon>Eukaryota</taxon>
        <taxon>Metazoa</taxon>
        <taxon>Chordata</taxon>
        <taxon>Craniata</taxon>
        <taxon>Vertebrata</taxon>
        <taxon>Euteleostomi</taxon>
        <taxon>Actinopterygii</taxon>
        <taxon>Neopterygii</taxon>
        <taxon>Teleostei</taxon>
        <taxon>Anguilliformes</taxon>
        <taxon>Synaphobranchidae</taxon>
        <taxon>Synaphobranchus</taxon>
    </lineage>
</organism>
<dbReference type="AlphaFoldDB" id="A0A9Q1EVA3"/>
<evidence type="ECO:0000313" key="3">
    <source>
        <dbReference type="Proteomes" id="UP001152622"/>
    </source>
</evidence>
<name>A0A9Q1EVA3_SYNKA</name>
<keyword evidence="3" id="KW-1185">Reference proteome</keyword>
<proteinExistence type="predicted"/>
<dbReference type="EMBL" id="JAINUF010000012">
    <property type="protein sequence ID" value="KAJ8345699.1"/>
    <property type="molecule type" value="Genomic_DNA"/>
</dbReference>
<protein>
    <submittedName>
        <fullName evidence="2">Uncharacterized protein</fullName>
    </submittedName>
</protein>
<accession>A0A9Q1EVA3</accession>
<evidence type="ECO:0000313" key="2">
    <source>
        <dbReference type="EMBL" id="KAJ8345699.1"/>
    </source>
</evidence>
<gene>
    <name evidence="2" type="ORF">SKAU_G00298920</name>
</gene>
<reference evidence="2" key="1">
    <citation type="journal article" date="2023" name="Science">
        <title>Genome structures resolve the early diversification of teleost fishes.</title>
        <authorList>
            <person name="Parey E."/>
            <person name="Louis A."/>
            <person name="Montfort J."/>
            <person name="Bouchez O."/>
            <person name="Roques C."/>
            <person name="Iampietro C."/>
            <person name="Lluch J."/>
            <person name="Castinel A."/>
            <person name="Donnadieu C."/>
            <person name="Desvignes T."/>
            <person name="Floi Bucao C."/>
            <person name="Jouanno E."/>
            <person name="Wen M."/>
            <person name="Mejri S."/>
            <person name="Dirks R."/>
            <person name="Jansen H."/>
            <person name="Henkel C."/>
            <person name="Chen W.J."/>
            <person name="Zahm M."/>
            <person name="Cabau C."/>
            <person name="Klopp C."/>
            <person name="Thompson A.W."/>
            <person name="Robinson-Rechavi M."/>
            <person name="Braasch I."/>
            <person name="Lecointre G."/>
            <person name="Bobe J."/>
            <person name="Postlethwait J.H."/>
            <person name="Berthelot C."/>
            <person name="Roest Crollius H."/>
            <person name="Guiguen Y."/>
        </authorList>
    </citation>
    <scope>NUCLEOTIDE SEQUENCE</scope>
    <source>
        <strain evidence="2">WJC10195</strain>
    </source>
</reference>
<feature type="region of interest" description="Disordered" evidence="1">
    <location>
        <begin position="123"/>
        <end position="192"/>
    </location>
</feature>
<evidence type="ECO:0000256" key="1">
    <source>
        <dbReference type="SAM" id="MobiDB-lite"/>
    </source>
</evidence>
<sequence length="192" mass="20763">MTRAGVSGVWAILPPRRYTLEAGLWLSAGRAQIPKNHILLPTRGPSSKIVPSKRGLESWASSYSSKSSTAAIPSSSGAGVCIQAGRAPFLSSFQRGQRERSREDGGIDSEYVICRVYGTNNGGHCARSPPPTRGAERLHSHSTACESQPRPLKRRPRCSGLGIKQRGRPERLADYPKPGESGDGLWSRCSPR</sequence>
<comment type="caution">
    <text evidence="2">The sequence shown here is derived from an EMBL/GenBank/DDBJ whole genome shotgun (WGS) entry which is preliminary data.</text>
</comment>
<dbReference type="Proteomes" id="UP001152622">
    <property type="component" value="Chromosome 12"/>
</dbReference>